<dbReference type="AlphaFoldDB" id="A0A7X6B825"/>
<proteinExistence type="inferred from homology"/>
<name>A0A7X6B825_9SPHN</name>
<gene>
    <name evidence="5" type="ORF">GGR90_000489</name>
</gene>
<keyword evidence="6" id="KW-1185">Reference proteome</keyword>
<feature type="domain" description="Carboxylesterase type B" evidence="4">
    <location>
        <begin position="377"/>
        <end position="490"/>
    </location>
</feature>
<dbReference type="InterPro" id="IPR050309">
    <property type="entry name" value="Type-B_Carboxylest/Lipase"/>
</dbReference>
<feature type="domain" description="Carboxylesterase type B" evidence="4">
    <location>
        <begin position="17"/>
        <end position="339"/>
    </location>
</feature>
<sequence length="513" mass="53619">MTAVLLLAAVAAPVAAQQVATAEGRVRGIAEEGAEVFKGVPFAAPPVGELRWRPPQPATPWQGVHDASRFGHDCMRPVADTAHDPSEDCLYLNVWRPAGATDDKRPVIVWIHGGAFVSGSNVPAEASGAAFARDGVIFVAPNYRLGRFGFFAHPALSAEHPDEPKGNYGYLDQIAALQWVKRNIAAFGGDPDNVTIMGASAGGESVLALAASPLARGLFQRVIAQSGGGRTQLLGAQMLSADTEAHPSAEKIGLAFATSVGVGGSDAAALEKLRALPAEKVAGNLTALGMLFLGERSRFSGPIVDGRIVTAQPAAALKAAAALPIIVGADEADLGLNRAPDKDAAFAAFGPLAAEARAAYDPAGTATLDEVNGMIGRDRTMIEPARFAARTAAANGAPAWLFRFSYVAETQRGKPIRGAEHSSEVVYAFDRLGALLGDKVTATDAAVASTMHRYWVNFARTGNPNGADLPAWTPVTTTDDPLLEFQLDGRVVTKADPWKARLDVTEAHAKAVQ</sequence>
<dbReference type="Pfam" id="PF00135">
    <property type="entry name" value="COesterase"/>
    <property type="match status" value="2"/>
</dbReference>
<dbReference type="EMBL" id="JAATIT010000001">
    <property type="protein sequence ID" value="NJB88337.1"/>
    <property type="molecule type" value="Genomic_DNA"/>
</dbReference>
<dbReference type="Gene3D" id="3.40.50.1820">
    <property type="entry name" value="alpha/beta hydrolase"/>
    <property type="match status" value="1"/>
</dbReference>
<dbReference type="InterPro" id="IPR019819">
    <property type="entry name" value="Carboxylesterase_B_CS"/>
</dbReference>
<feature type="chain" id="PRO_5031595849" description="Carboxylic ester hydrolase" evidence="3">
    <location>
        <begin position="17"/>
        <end position="513"/>
    </location>
</feature>
<dbReference type="InterPro" id="IPR002018">
    <property type="entry name" value="CarbesteraseB"/>
</dbReference>
<evidence type="ECO:0000256" key="2">
    <source>
        <dbReference type="ARBA" id="ARBA00022801"/>
    </source>
</evidence>
<dbReference type="SUPFAM" id="SSF53474">
    <property type="entry name" value="alpha/beta-Hydrolases"/>
    <property type="match status" value="1"/>
</dbReference>
<comment type="similarity">
    <text evidence="1 3">Belongs to the type-B carboxylesterase/lipase family.</text>
</comment>
<dbReference type="PROSITE" id="PS00122">
    <property type="entry name" value="CARBOXYLESTERASE_B_1"/>
    <property type="match status" value="1"/>
</dbReference>
<accession>A0A7X6B825</accession>
<dbReference type="RefSeq" id="WP_167919162.1">
    <property type="nucleotide sequence ID" value="NZ_JAATIT010000001.1"/>
</dbReference>
<dbReference type="PROSITE" id="PS00941">
    <property type="entry name" value="CARBOXYLESTERASE_B_2"/>
    <property type="match status" value="1"/>
</dbReference>
<protein>
    <recommendedName>
        <fullName evidence="3">Carboxylic ester hydrolase</fullName>
        <ecNumber evidence="3">3.1.1.-</ecNumber>
    </recommendedName>
</protein>
<dbReference type="InterPro" id="IPR029058">
    <property type="entry name" value="AB_hydrolase_fold"/>
</dbReference>
<dbReference type="PANTHER" id="PTHR11559">
    <property type="entry name" value="CARBOXYLESTERASE"/>
    <property type="match status" value="1"/>
</dbReference>
<dbReference type="InterPro" id="IPR019826">
    <property type="entry name" value="Carboxylesterase_B_AS"/>
</dbReference>
<dbReference type="GO" id="GO:0016787">
    <property type="term" value="F:hydrolase activity"/>
    <property type="evidence" value="ECO:0007669"/>
    <property type="project" value="UniProtKB-KW"/>
</dbReference>
<organism evidence="5 6">
    <name type="scientific">Sphingopyxis italica</name>
    <dbReference type="NCBI Taxonomy" id="1129133"/>
    <lineage>
        <taxon>Bacteria</taxon>
        <taxon>Pseudomonadati</taxon>
        <taxon>Pseudomonadota</taxon>
        <taxon>Alphaproteobacteria</taxon>
        <taxon>Sphingomonadales</taxon>
        <taxon>Sphingomonadaceae</taxon>
        <taxon>Sphingopyxis</taxon>
    </lineage>
</organism>
<evidence type="ECO:0000256" key="1">
    <source>
        <dbReference type="ARBA" id="ARBA00005964"/>
    </source>
</evidence>
<reference evidence="5 6" key="1">
    <citation type="submission" date="2020-03" db="EMBL/GenBank/DDBJ databases">
        <title>Genomic Encyclopedia of Type Strains, Phase IV (KMG-IV): sequencing the most valuable type-strain genomes for metagenomic binning, comparative biology and taxonomic classification.</title>
        <authorList>
            <person name="Goeker M."/>
        </authorList>
    </citation>
    <scope>NUCLEOTIDE SEQUENCE [LARGE SCALE GENOMIC DNA]</scope>
    <source>
        <strain evidence="5 6">DSM 25229</strain>
    </source>
</reference>
<evidence type="ECO:0000256" key="3">
    <source>
        <dbReference type="RuleBase" id="RU361235"/>
    </source>
</evidence>
<keyword evidence="3" id="KW-0732">Signal</keyword>
<dbReference type="Proteomes" id="UP000535078">
    <property type="component" value="Unassembled WGS sequence"/>
</dbReference>
<keyword evidence="2 3" id="KW-0378">Hydrolase</keyword>
<evidence type="ECO:0000313" key="5">
    <source>
        <dbReference type="EMBL" id="NJB88337.1"/>
    </source>
</evidence>
<evidence type="ECO:0000259" key="4">
    <source>
        <dbReference type="Pfam" id="PF00135"/>
    </source>
</evidence>
<dbReference type="EC" id="3.1.1.-" evidence="3"/>
<evidence type="ECO:0000313" key="6">
    <source>
        <dbReference type="Proteomes" id="UP000535078"/>
    </source>
</evidence>
<feature type="signal peptide" evidence="3">
    <location>
        <begin position="1"/>
        <end position="16"/>
    </location>
</feature>
<comment type="caution">
    <text evidence="5">The sequence shown here is derived from an EMBL/GenBank/DDBJ whole genome shotgun (WGS) entry which is preliminary data.</text>
</comment>